<gene>
    <name evidence="1" type="ORF">B0T25DRAFT_599686</name>
</gene>
<dbReference type="EMBL" id="JAUIQD010000002">
    <property type="protein sequence ID" value="KAK3358803.1"/>
    <property type="molecule type" value="Genomic_DNA"/>
</dbReference>
<keyword evidence="2" id="KW-1185">Reference proteome</keyword>
<reference evidence="1" key="2">
    <citation type="submission" date="2023-06" db="EMBL/GenBank/DDBJ databases">
        <authorList>
            <consortium name="Lawrence Berkeley National Laboratory"/>
            <person name="Haridas S."/>
            <person name="Hensen N."/>
            <person name="Bonometti L."/>
            <person name="Westerberg I."/>
            <person name="Brannstrom I.O."/>
            <person name="Guillou S."/>
            <person name="Cros-Aarteil S."/>
            <person name="Calhoun S."/>
            <person name="Kuo A."/>
            <person name="Mondo S."/>
            <person name="Pangilinan J."/>
            <person name="Riley R."/>
            <person name="Labutti K."/>
            <person name="Andreopoulos B."/>
            <person name="Lipzen A."/>
            <person name="Chen C."/>
            <person name="Yanf M."/>
            <person name="Daum C."/>
            <person name="Ng V."/>
            <person name="Clum A."/>
            <person name="Steindorff A."/>
            <person name="Ohm R."/>
            <person name="Martin F."/>
            <person name="Silar P."/>
            <person name="Natvig D."/>
            <person name="Lalanne C."/>
            <person name="Gautier V."/>
            <person name="Ament-Velasquez S.L."/>
            <person name="Kruys A."/>
            <person name="Hutchinson M.I."/>
            <person name="Powell A.J."/>
            <person name="Barry K."/>
            <person name="Miller A.N."/>
            <person name="Grigoriev I.V."/>
            <person name="Debuchy R."/>
            <person name="Gladieux P."/>
            <person name="Thoren M.H."/>
            <person name="Johannesson H."/>
        </authorList>
    </citation>
    <scope>NUCLEOTIDE SEQUENCE</scope>
    <source>
        <strain evidence="1">CBS 955.72</strain>
    </source>
</reference>
<name>A0AAJ0HP83_9PEZI</name>
<organism evidence="1 2">
    <name type="scientific">Lasiosphaeria hispida</name>
    <dbReference type="NCBI Taxonomy" id="260671"/>
    <lineage>
        <taxon>Eukaryota</taxon>
        <taxon>Fungi</taxon>
        <taxon>Dikarya</taxon>
        <taxon>Ascomycota</taxon>
        <taxon>Pezizomycotina</taxon>
        <taxon>Sordariomycetes</taxon>
        <taxon>Sordariomycetidae</taxon>
        <taxon>Sordariales</taxon>
        <taxon>Lasiosphaeriaceae</taxon>
        <taxon>Lasiosphaeria</taxon>
    </lineage>
</organism>
<dbReference type="PANTHER" id="PTHR37540:SF5">
    <property type="entry name" value="TRANSCRIPTION FACTOR DOMAIN-CONTAINING PROTEIN"/>
    <property type="match status" value="1"/>
</dbReference>
<dbReference type="Proteomes" id="UP001275084">
    <property type="component" value="Unassembled WGS sequence"/>
</dbReference>
<accession>A0AAJ0HP83</accession>
<evidence type="ECO:0000313" key="1">
    <source>
        <dbReference type="EMBL" id="KAK3358803.1"/>
    </source>
</evidence>
<proteinExistence type="predicted"/>
<evidence type="ECO:0000313" key="2">
    <source>
        <dbReference type="Proteomes" id="UP001275084"/>
    </source>
</evidence>
<dbReference type="PANTHER" id="PTHR37540">
    <property type="entry name" value="TRANSCRIPTION FACTOR (ACR-2), PUTATIVE-RELATED-RELATED"/>
    <property type="match status" value="1"/>
</dbReference>
<protein>
    <submittedName>
        <fullName evidence="1">Uncharacterized protein</fullName>
    </submittedName>
</protein>
<dbReference type="AlphaFoldDB" id="A0AAJ0HP83"/>
<reference evidence="1" key="1">
    <citation type="journal article" date="2023" name="Mol. Phylogenet. Evol.">
        <title>Genome-scale phylogeny and comparative genomics of the fungal order Sordariales.</title>
        <authorList>
            <person name="Hensen N."/>
            <person name="Bonometti L."/>
            <person name="Westerberg I."/>
            <person name="Brannstrom I.O."/>
            <person name="Guillou S."/>
            <person name="Cros-Aarteil S."/>
            <person name="Calhoun S."/>
            <person name="Haridas S."/>
            <person name="Kuo A."/>
            <person name="Mondo S."/>
            <person name="Pangilinan J."/>
            <person name="Riley R."/>
            <person name="LaButti K."/>
            <person name="Andreopoulos B."/>
            <person name="Lipzen A."/>
            <person name="Chen C."/>
            <person name="Yan M."/>
            <person name="Daum C."/>
            <person name="Ng V."/>
            <person name="Clum A."/>
            <person name="Steindorff A."/>
            <person name="Ohm R.A."/>
            <person name="Martin F."/>
            <person name="Silar P."/>
            <person name="Natvig D.O."/>
            <person name="Lalanne C."/>
            <person name="Gautier V."/>
            <person name="Ament-Velasquez S.L."/>
            <person name="Kruys A."/>
            <person name="Hutchinson M.I."/>
            <person name="Powell A.J."/>
            <person name="Barry K."/>
            <person name="Miller A.N."/>
            <person name="Grigoriev I.V."/>
            <person name="Debuchy R."/>
            <person name="Gladieux P."/>
            <person name="Hiltunen Thoren M."/>
            <person name="Johannesson H."/>
        </authorList>
    </citation>
    <scope>NUCLEOTIDE SEQUENCE</scope>
    <source>
        <strain evidence="1">CBS 955.72</strain>
    </source>
</reference>
<comment type="caution">
    <text evidence="1">The sequence shown here is derived from an EMBL/GenBank/DDBJ whole genome shotgun (WGS) entry which is preliminary data.</text>
</comment>
<sequence>MWAGLHFVVSTDLEKPDANLRKLIRSHVMQGKNRGKTHPHRARKRKGVLDAPESLTCLEGPDSNASSSGVVLPILAPRRFGSELSTICFPDGVEPKTVEVVLQFSLIAKQVLFALEPCILFERRAEDWVAPLVVDPAFLHTMIFMAQYYFDVVVPGNSRSPQVSHRALPHFLRTVKLLRDRFDRGDDQARLSFPTIAAIMGLAGHAHMTGDARSARNHMSGLHKITRLKGGVAAMRYNTKLLVDILRADLGIALHSGPKPAFFNDAHFPEPFPSYPDLTPLLNLQGPFAWHPSRHSLAPHVDGIDNELAQAWRTMSEFCSIINFAVDSRQLISTEGFLDTMAPVMYRLLDMAFEAGSSNEAIRLGLLAFSSSTFLQWKYLGGSYAYLSAALRECLAKMAVLQLPPKLVVWLIMAGAVSVLGEGDDGWLKPLLLVNIGLCDARSWGEMRDILSSLMWIGMLYDKAGKGLFDSIVS</sequence>